<accession>C7ZRA2</accession>
<evidence type="ECO:0000256" key="2">
    <source>
        <dbReference type="SAM" id="SignalP"/>
    </source>
</evidence>
<sequence length="184" mass="20322">PKKIILKKKLNLLLIGLFIDLTWPPWGSLAQLPEYLVDHTGKTTGIVPRDQICSAYEALIEVYPSYHRSPPLLYTLLSVPPPSDADTDIASHNARTNAILTALGRKTEPHYQAKASSSPGSTSRKKAQQAIDAWSKPAAVLLIPQVQIVYDTEVVGPVLEGRTVQKVLMREEMCGKRWAQNGKN</sequence>
<name>C7ZRA2_FUSV7</name>
<reference evidence="3 4" key="1">
    <citation type="journal article" date="2009" name="PLoS Genet.">
        <title>The genome of Nectria haematococca: contribution of supernumerary chromosomes to gene expansion.</title>
        <authorList>
            <person name="Coleman J.J."/>
            <person name="Rounsley S.D."/>
            <person name="Rodriguez-Carres M."/>
            <person name="Kuo A."/>
            <person name="Wasmann C.C."/>
            <person name="Grimwood J."/>
            <person name="Schmutz J."/>
            <person name="Taga M."/>
            <person name="White G.J."/>
            <person name="Zhou S."/>
            <person name="Schwartz D.C."/>
            <person name="Freitag M."/>
            <person name="Ma L.J."/>
            <person name="Danchin E.G."/>
            <person name="Henrissat B."/>
            <person name="Coutinho P.M."/>
            <person name="Nelson D.R."/>
            <person name="Straney D."/>
            <person name="Napoli C.A."/>
            <person name="Barker B.M."/>
            <person name="Gribskov M."/>
            <person name="Rep M."/>
            <person name="Kroken S."/>
            <person name="Molnar I."/>
            <person name="Rensing C."/>
            <person name="Kennell J.C."/>
            <person name="Zamora J."/>
            <person name="Farman M.L."/>
            <person name="Selker E.U."/>
            <person name="Salamov A."/>
            <person name="Shapiro H."/>
            <person name="Pangilinan J."/>
            <person name="Lindquist E."/>
            <person name="Lamers C."/>
            <person name="Grigoriev I.V."/>
            <person name="Geiser D.M."/>
            <person name="Covert S.F."/>
            <person name="Temporini E."/>
            <person name="Vanetten H.D."/>
        </authorList>
    </citation>
    <scope>NUCLEOTIDE SEQUENCE [LARGE SCALE GENOMIC DNA]</scope>
    <source>
        <strain evidence="4">ATCC MYA-4622 / CBS 123669 / FGSC 9596 / NRRL 45880 / 77-13-4</strain>
    </source>
</reference>
<protein>
    <submittedName>
        <fullName evidence="3">Uncharacterized protein</fullName>
    </submittedName>
</protein>
<organism evidence="3 4">
    <name type="scientific">Fusarium vanettenii (strain ATCC MYA-4622 / CBS 123669 / FGSC 9596 / NRRL 45880 / 77-13-4)</name>
    <name type="common">Fusarium solani subsp. pisi</name>
    <dbReference type="NCBI Taxonomy" id="660122"/>
    <lineage>
        <taxon>Eukaryota</taxon>
        <taxon>Fungi</taxon>
        <taxon>Dikarya</taxon>
        <taxon>Ascomycota</taxon>
        <taxon>Pezizomycotina</taxon>
        <taxon>Sordariomycetes</taxon>
        <taxon>Hypocreomycetidae</taxon>
        <taxon>Hypocreales</taxon>
        <taxon>Nectriaceae</taxon>
        <taxon>Fusarium</taxon>
        <taxon>Fusarium solani species complex</taxon>
        <taxon>Fusarium vanettenii</taxon>
    </lineage>
</organism>
<keyword evidence="2" id="KW-0732">Signal</keyword>
<dbReference type="RefSeq" id="XP_003039165.1">
    <property type="nucleotide sequence ID" value="XM_003039119.1"/>
</dbReference>
<dbReference type="InParanoid" id="C7ZRA2"/>
<gene>
    <name evidence="3" type="ORF">NECHADRAFT_89470</name>
</gene>
<evidence type="ECO:0000313" key="4">
    <source>
        <dbReference type="Proteomes" id="UP000005206"/>
    </source>
</evidence>
<dbReference type="AlphaFoldDB" id="C7ZRA2"/>
<dbReference type="EMBL" id="GG699052">
    <property type="protein sequence ID" value="EEU33452.1"/>
    <property type="molecule type" value="Genomic_DNA"/>
</dbReference>
<keyword evidence="4" id="KW-1185">Reference proteome</keyword>
<feature type="non-terminal residue" evidence="3">
    <location>
        <position position="1"/>
    </location>
</feature>
<dbReference type="HOGENOM" id="CLU_1471613_0_0_1"/>
<feature type="region of interest" description="Disordered" evidence="1">
    <location>
        <begin position="108"/>
        <end position="129"/>
    </location>
</feature>
<dbReference type="OrthoDB" id="5105668at2759"/>
<evidence type="ECO:0000256" key="1">
    <source>
        <dbReference type="SAM" id="MobiDB-lite"/>
    </source>
</evidence>
<dbReference type="GeneID" id="9666689"/>
<dbReference type="Proteomes" id="UP000005206">
    <property type="component" value="Unassembled WGS sequence"/>
</dbReference>
<evidence type="ECO:0000313" key="3">
    <source>
        <dbReference type="EMBL" id="EEU33452.1"/>
    </source>
</evidence>
<dbReference type="VEuPathDB" id="FungiDB:NECHADRAFT_89470"/>
<proteinExistence type="predicted"/>
<dbReference type="KEGG" id="nhe:NECHADRAFT_89470"/>
<feature type="chain" id="PRO_5002989494" evidence="2">
    <location>
        <begin position="31"/>
        <end position="184"/>
    </location>
</feature>
<feature type="signal peptide" evidence="2">
    <location>
        <begin position="1"/>
        <end position="30"/>
    </location>
</feature>